<reference evidence="1 2" key="2">
    <citation type="submission" date="2017-09" db="EMBL/GenBank/DDBJ databases">
        <title>Bacillus patelloidae sp. nov., isolated from the intestinal tract of a marine limpet.</title>
        <authorList>
            <person name="Liu R."/>
            <person name="Dong C."/>
            <person name="Shao Z."/>
        </authorList>
    </citation>
    <scope>NUCLEOTIDE SEQUENCE [LARGE SCALE GENOMIC DNA]</scope>
    <source>
        <strain evidence="1 2">SA5d-4</strain>
    </source>
</reference>
<reference evidence="2" key="1">
    <citation type="submission" date="2017-08" db="EMBL/GenBank/DDBJ databases">
        <authorList>
            <person name="Huang Z."/>
        </authorList>
    </citation>
    <scope>NUCLEOTIDE SEQUENCE [LARGE SCALE GENOMIC DNA]</scope>
    <source>
        <strain evidence="2">SA5d-4</strain>
    </source>
</reference>
<dbReference type="EMBL" id="NPIA01000002">
    <property type="protein sequence ID" value="OZM57977.1"/>
    <property type="molecule type" value="Genomic_DNA"/>
</dbReference>
<organism evidence="1 2">
    <name type="scientific">Lottiidibacillus patelloidae</name>
    <dbReference type="NCBI Taxonomy" id="2670334"/>
    <lineage>
        <taxon>Bacteria</taxon>
        <taxon>Bacillati</taxon>
        <taxon>Bacillota</taxon>
        <taxon>Bacilli</taxon>
        <taxon>Bacillales</taxon>
        <taxon>Bacillaceae</taxon>
        <taxon>Lottiidibacillus</taxon>
    </lineage>
</organism>
<dbReference type="CDD" id="cd01983">
    <property type="entry name" value="SIMIBI"/>
    <property type="match status" value="1"/>
</dbReference>
<dbReference type="Gene3D" id="3.40.50.300">
    <property type="entry name" value="P-loop containing nucleotide triphosphate hydrolases"/>
    <property type="match status" value="1"/>
</dbReference>
<proteinExistence type="predicted"/>
<keyword evidence="2" id="KW-1185">Reference proteome</keyword>
<accession>A0A263BXE2</accession>
<protein>
    <submittedName>
        <fullName evidence="1">Topology modulation protein</fullName>
    </submittedName>
</protein>
<dbReference type="RefSeq" id="WP_094923361.1">
    <property type="nucleotide sequence ID" value="NZ_NPIA01000002.1"/>
</dbReference>
<name>A0A263BXE2_9BACI</name>
<dbReference type="Proteomes" id="UP000217083">
    <property type="component" value="Unassembled WGS sequence"/>
</dbReference>
<gene>
    <name evidence="1" type="ORF">CIB95_06370</name>
</gene>
<dbReference type="AlphaFoldDB" id="A0A263BXE2"/>
<comment type="caution">
    <text evidence="1">The sequence shown here is derived from an EMBL/GenBank/DDBJ whole genome shotgun (WGS) entry which is preliminary data.</text>
</comment>
<sequence>MERIMVIGVSAGVGKSTLTRNLGKKLNIPVYYLDCHYWNPGWKEASEDQFRERQKKIVANEKWVIDGNYSSTMNERLPYADTIIYIELPRWFAIYQVLKRWLTHLGKEREDRAEGCTEQMEWGFLHFIWTTYKGRKKKFRKMLKDLKSEKRVIILNSRKEIDKFLHEL</sequence>
<evidence type="ECO:0000313" key="1">
    <source>
        <dbReference type="EMBL" id="OZM57977.1"/>
    </source>
</evidence>
<evidence type="ECO:0000313" key="2">
    <source>
        <dbReference type="Proteomes" id="UP000217083"/>
    </source>
</evidence>
<dbReference type="PANTHER" id="PTHR37816">
    <property type="entry name" value="YALI0E33011P"/>
    <property type="match status" value="1"/>
</dbReference>
<dbReference type="InterPro" id="IPR027417">
    <property type="entry name" value="P-loop_NTPase"/>
</dbReference>
<dbReference type="SUPFAM" id="SSF52540">
    <property type="entry name" value="P-loop containing nucleoside triphosphate hydrolases"/>
    <property type="match status" value="1"/>
</dbReference>
<dbReference type="PANTHER" id="PTHR37816:SF3">
    <property type="entry name" value="MODULATES DNA TOPOLOGY"/>
    <property type="match status" value="1"/>
</dbReference>
<dbReference type="InterPro" id="IPR052922">
    <property type="entry name" value="Cytidylate_Kinase-2"/>
</dbReference>